<evidence type="ECO:0000256" key="19">
    <source>
        <dbReference type="PIRSR" id="PIRSR001500-1"/>
    </source>
</evidence>
<dbReference type="PROSITE" id="PS51671">
    <property type="entry name" value="ACT"/>
    <property type="match status" value="1"/>
</dbReference>
<dbReference type="InterPro" id="IPR045865">
    <property type="entry name" value="ACT-like_dom_sf"/>
</dbReference>
<sequence>MNNINGISGQVRIMVTLDDIRQDITQLDQELLALLAKRKTLSIAVARAKQANPRPIRDHQREQDLLVALIQKGRVLGLDAQYVTRLYHTIIEDSVLSQQAYLQGLLNPEQQEPMTSVAYLGPRGSYSSLAARKYLARYKDQVVEVNCQNFREVLDSVESGRAAFGVLPIENTSSGSINEVYDVMQHTSLSIVGELTYPIEHCVLTAVPTDLSRIKTFYAHPQVFQQCSHYLSKLEGARHEICDSSSSAMMKVKELASPEAAAIGSADGGELYGLTVLAEQLANQKENYSRFIVVARKPIDVASQIPAKTTLIMSTSQKPGSLVEALLVLRNNSINMTKLESRPVQGNPWEEMFYLDVSANLQSAEMQAALVELTKITRYIKVLGCYPSEDVKPTAVPPVILG</sequence>
<keyword evidence="12" id="KW-0584">Phenylalanine biosynthesis</keyword>
<dbReference type="InterPro" id="IPR010952">
    <property type="entry name" value="CM_P_1"/>
</dbReference>
<protein>
    <recommendedName>
        <fullName evidence="8">Bifunctional chorismate mutase/prephenate dehydratase</fullName>
        <ecNumber evidence="7">4.2.1.51</ecNumber>
        <ecNumber evidence="6">5.4.99.5</ecNumber>
    </recommendedName>
    <alternativeName>
        <fullName evidence="17">Chorismate mutase-prephenate dehydratase</fullName>
    </alternativeName>
    <alternativeName>
        <fullName evidence="16">p-protein</fullName>
    </alternativeName>
</protein>
<dbReference type="GO" id="GO:0004664">
    <property type="term" value="F:prephenate dehydratase activity"/>
    <property type="evidence" value="ECO:0007669"/>
    <property type="project" value="UniProtKB-EC"/>
</dbReference>
<gene>
    <name evidence="23" type="ORF">G113_06759</name>
</gene>
<evidence type="ECO:0000256" key="9">
    <source>
        <dbReference type="ARBA" id="ARBA00022490"/>
    </source>
</evidence>
<dbReference type="PATRIC" id="fig|1268236.3.peg.1342"/>
<evidence type="ECO:0000256" key="11">
    <source>
        <dbReference type="ARBA" id="ARBA00023141"/>
    </source>
</evidence>
<dbReference type="InterPro" id="IPR002912">
    <property type="entry name" value="ACT_dom"/>
</dbReference>
<feature type="binding site" evidence="19">
    <location>
        <position position="49"/>
    </location>
    <ligand>
        <name>substrate</name>
    </ligand>
</feature>
<keyword evidence="9" id="KW-0963">Cytoplasm</keyword>
<evidence type="ECO:0000256" key="14">
    <source>
        <dbReference type="ARBA" id="ARBA00023239"/>
    </source>
</evidence>
<dbReference type="PROSITE" id="PS00858">
    <property type="entry name" value="PREPHENATE_DEHYDR_2"/>
    <property type="match status" value="1"/>
</dbReference>
<comment type="pathway">
    <text evidence="5">Metabolic intermediate biosynthesis; prephenate biosynthesis; prephenate from chorismate: step 1/1.</text>
</comment>
<dbReference type="Pfam" id="PF00800">
    <property type="entry name" value="PDT"/>
    <property type="match status" value="1"/>
</dbReference>
<dbReference type="GO" id="GO:0004106">
    <property type="term" value="F:chorismate mutase activity"/>
    <property type="evidence" value="ECO:0007669"/>
    <property type="project" value="UniProtKB-EC"/>
</dbReference>
<dbReference type="EC" id="4.2.1.51" evidence="7"/>
<dbReference type="Pfam" id="PF01817">
    <property type="entry name" value="CM_2"/>
    <property type="match status" value="1"/>
</dbReference>
<dbReference type="PROSITE" id="PS51171">
    <property type="entry name" value="PREPHENATE_DEHYDR_3"/>
    <property type="match status" value="1"/>
</dbReference>
<evidence type="ECO:0000256" key="1">
    <source>
        <dbReference type="ARBA" id="ARBA00000824"/>
    </source>
</evidence>
<evidence type="ECO:0000256" key="3">
    <source>
        <dbReference type="ARBA" id="ARBA00004496"/>
    </source>
</evidence>
<feature type="domain" description="Prephenate dehydratase" evidence="21">
    <location>
        <begin position="116"/>
        <end position="296"/>
    </location>
</feature>
<keyword evidence="10" id="KW-0028">Amino-acid biosynthesis</keyword>
<dbReference type="GO" id="GO:0005737">
    <property type="term" value="C:cytoplasm"/>
    <property type="evidence" value="ECO:0007669"/>
    <property type="project" value="UniProtKB-SubCell"/>
</dbReference>
<feature type="binding site" evidence="19">
    <location>
        <position position="94"/>
    </location>
    <ligand>
        <name>substrate</name>
    </ligand>
</feature>
<evidence type="ECO:0000313" key="24">
    <source>
        <dbReference type="Proteomes" id="UP000013526"/>
    </source>
</evidence>
<dbReference type="UniPathway" id="UPA00120">
    <property type="reaction ID" value="UER00203"/>
</dbReference>
<evidence type="ECO:0000256" key="18">
    <source>
        <dbReference type="ARBA" id="ARBA00047848"/>
    </source>
</evidence>
<reference evidence="23 24" key="1">
    <citation type="journal article" date="2013" name="Genome Announc.">
        <title>Draft Genome Sequence of Aeromonas molluscorum Strain 848TT, Isolated from Bivalve Molluscs.</title>
        <authorList>
            <person name="Spataro N."/>
            <person name="Farfan M."/>
            <person name="Albarral V."/>
            <person name="Sanglas A."/>
            <person name="Loren J.G."/>
            <person name="Fuste M.C."/>
            <person name="Bosch E."/>
        </authorList>
    </citation>
    <scope>NUCLEOTIDE SEQUENCE [LARGE SCALE GENOMIC DNA]</scope>
    <source>
        <strain evidence="23 24">848</strain>
    </source>
</reference>
<feature type="domain" description="Chorismate mutase" evidence="20">
    <location>
        <begin position="11"/>
        <end position="102"/>
    </location>
</feature>
<dbReference type="Gene3D" id="3.30.70.260">
    <property type="match status" value="1"/>
</dbReference>
<dbReference type="CDD" id="cd13631">
    <property type="entry name" value="PBP2_Ct-PDT_like"/>
    <property type="match status" value="1"/>
</dbReference>
<dbReference type="SMART" id="SM00830">
    <property type="entry name" value="CM_2"/>
    <property type="match status" value="1"/>
</dbReference>
<keyword evidence="14" id="KW-0456">Lyase</keyword>
<keyword evidence="15" id="KW-0511">Multifunctional enzyme</keyword>
<dbReference type="InterPro" id="IPR018528">
    <property type="entry name" value="Preph_deHydtase_CS"/>
</dbReference>
<comment type="catalytic activity">
    <reaction evidence="1">
        <text>chorismate = prephenate</text>
        <dbReference type="Rhea" id="RHEA:13897"/>
        <dbReference type="ChEBI" id="CHEBI:29748"/>
        <dbReference type="ChEBI" id="CHEBI:29934"/>
        <dbReference type="EC" id="5.4.99.5"/>
    </reaction>
</comment>
<evidence type="ECO:0000256" key="8">
    <source>
        <dbReference type="ARBA" id="ARBA00014401"/>
    </source>
</evidence>
<keyword evidence="24" id="KW-1185">Reference proteome</keyword>
<dbReference type="EC" id="5.4.99.5" evidence="6"/>
<dbReference type="Proteomes" id="UP000013526">
    <property type="component" value="Unassembled WGS sequence"/>
</dbReference>
<evidence type="ECO:0000256" key="12">
    <source>
        <dbReference type="ARBA" id="ARBA00023222"/>
    </source>
</evidence>
<evidence type="ECO:0000256" key="13">
    <source>
        <dbReference type="ARBA" id="ARBA00023235"/>
    </source>
</evidence>
<dbReference type="PANTHER" id="PTHR21022:SF19">
    <property type="entry name" value="PREPHENATE DEHYDRATASE-RELATED"/>
    <property type="match status" value="1"/>
</dbReference>
<dbReference type="PIRSF" id="PIRSF001500">
    <property type="entry name" value="Chor_mut_pdt_Ppr"/>
    <property type="match status" value="1"/>
</dbReference>
<dbReference type="PANTHER" id="PTHR21022">
    <property type="entry name" value="PREPHENATE DEHYDRATASE P PROTEIN"/>
    <property type="match status" value="1"/>
</dbReference>
<dbReference type="GO" id="GO:0009094">
    <property type="term" value="P:L-phenylalanine biosynthetic process"/>
    <property type="evidence" value="ECO:0007669"/>
    <property type="project" value="UniProtKB-UniPathway"/>
</dbReference>
<name>R1F7R0_9GAMM</name>
<proteinExistence type="predicted"/>
<dbReference type="InterPro" id="IPR036979">
    <property type="entry name" value="CM_dom_sf"/>
</dbReference>
<comment type="catalytic activity">
    <reaction evidence="18">
        <text>prephenate + H(+) = 3-phenylpyruvate + CO2 + H2O</text>
        <dbReference type="Rhea" id="RHEA:21648"/>
        <dbReference type="ChEBI" id="CHEBI:15377"/>
        <dbReference type="ChEBI" id="CHEBI:15378"/>
        <dbReference type="ChEBI" id="CHEBI:16526"/>
        <dbReference type="ChEBI" id="CHEBI:18005"/>
        <dbReference type="ChEBI" id="CHEBI:29934"/>
        <dbReference type="EC" id="4.2.1.51"/>
    </reaction>
</comment>
<dbReference type="InterPro" id="IPR008242">
    <property type="entry name" value="Chor_mutase/pphenate_deHydtase"/>
</dbReference>
<feature type="binding site" evidence="19">
    <location>
        <position position="38"/>
    </location>
    <ligand>
        <name>substrate</name>
    </ligand>
</feature>
<dbReference type="Gene3D" id="1.20.59.10">
    <property type="entry name" value="Chorismate mutase"/>
    <property type="match status" value="1"/>
</dbReference>
<comment type="subcellular location">
    <subcellularLocation>
        <location evidence="3">Cytoplasm</location>
    </subcellularLocation>
</comment>
<dbReference type="GO" id="GO:0046417">
    <property type="term" value="P:chorismate metabolic process"/>
    <property type="evidence" value="ECO:0007669"/>
    <property type="project" value="InterPro"/>
</dbReference>
<dbReference type="SUPFAM" id="SSF53850">
    <property type="entry name" value="Periplasmic binding protein-like II"/>
    <property type="match status" value="1"/>
</dbReference>
<evidence type="ECO:0000256" key="7">
    <source>
        <dbReference type="ARBA" id="ARBA00013147"/>
    </source>
</evidence>
<dbReference type="EMBL" id="AQGQ01000029">
    <property type="protein sequence ID" value="EOD55823.1"/>
    <property type="molecule type" value="Genomic_DNA"/>
</dbReference>
<evidence type="ECO:0000256" key="15">
    <source>
        <dbReference type="ARBA" id="ARBA00023268"/>
    </source>
</evidence>
<evidence type="ECO:0000259" key="22">
    <source>
        <dbReference type="PROSITE" id="PS51671"/>
    </source>
</evidence>
<feature type="domain" description="ACT" evidence="22">
    <location>
        <begin position="310"/>
        <end position="387"/>
    </location>
</feature>
<dbReference type="SUPFAM" id="SSF48600">
    <property type="entry name" value="Chorismate mutase II"/>
    <property type="match status" value="1"/>
</dbReference>
<feature type="binding site" evidence="19">
    <location>
        <position position="21"/>
    </location>
    <ligand>
        <name>substrate</name>
    </ligand>
</feature>
<dbReference type="SUPFAM" id="SSF55021">
    <property type="entry name" value="ACT-like"/>
    <property type="match status" value="1"/>
</dbReference>
<evidence type="ECO:0000259" key="20">
    <source>
        <dbReference type="PROSITE" id="PS51168"/>
    </source>
</evidence>
<dbReference type="CDD" id="cd04905">
    <property type="entry name" value="ACT_CM-PDT"/>
    <property type="match status" value="1"/>
</dbReference>
<dbReference type="AlphaFoldDB" id="R1F7R0"/>
<evidence type="ECO:0000256" key="17">
    <source>
        <dbReference type="ARBA" id="ARBA00031520"/>
    </source>
</evidence>
<dbReference type="InterPro" id="IPR001086">
    <property type="entry name" value="Preph_deHydtase"/>
</dbReference>
<dbReference type="InterPro" id="IPR036263">
    <property type="entry name" value="Chorismate_II_sf"/>
</dbReference>
<accession>R1F7R0</accession>
<dbReference type="FunFam" id="3.40.190.10:FF:000044">
    <property type="entry name" value="Chorismate mutase/prephenate dehydratase"/>
    <property type="match status" value="1"/>
</dbReference>
<feature type="binding site" evidence="19">
    <location>
        <position position="58"/>
    </location>
    <ligand>
        <name>substrate</name>
    </ligand>
</feature>
<comment type="pathway">
    <text evidence="4">Amino-acid biosynthesis; L-phenylalanine biosynthesis; phenylpyruvate from prephenate: step 1/1.</text>
</comment>
<feature type="binding site" evidence="19">
    <location>
        <position position="98"/>
    </location>
    <ligand>
        <name>substrate</name>
    </ligand>
</feature>
<keyword evidence="13" id="KW-0413">Isomerase</keyword>
<dbReference type="NCBIfam" id="TIGR01797">
    <property type="entry name" value="CM_P_1"/>
    <property type="match status" value="1"/>
</dbReference>
<evidence type="ECO:0000256" key="5">
    <source>
        <dbReference type="ARBA" id="ARBA00004817"/>
    </source>
</evidence>
<evidence type="ECO:0000259" key="21">
    <source>
        <dbReference type="PROSITE" id="PS51171"/>
    </source>
</evidence>
<keyword evidence="11" id="KW-0057">Aromatic amino acid biosynthesis</keyword>
<dbReference type="Gene3D" id="3.40.190.10">
    <property type="entry name" value="Periplasmic binding protein-like II"/>
    <property type="match status" value="2"/>
</dbReference>
<evidence type="ECO:0000256" key="10">
    <source>
        <dbReference type="ARBA" id="ARBA00022605"/>
    </source>
</evidence>
<evidence type="ECO:0000256" key="4">
    <source>
        <dbReference type="ARBA" id="ARBA00004741"/>
    </source>
</evidence>
<evidence type="ECO:0000313" key="23">
    <source>
        <dbReference type="EMBL" id="EOD55823.1"/>
    </source>
</evidence>
<evidence type="ECO:0000256" key="6">
    <source>
        <dbReference type="ARBA" id="ARBA00012404"/>
    </source>
</evidence>
<evidence type="ECO:0000256" key="2">
    <source>
        <dbReference type="ARBA" id="ARBA00002364"/>
    </source>
</evidence>
<comment type="caution">
    <text evidence="23">The sequence shown here is derived from an EMBL/GenBank/DDBJ whole genome shotgun (WGS) entry which is preliminary data.</text>
</comment>
<organism evidence="23 24">
    <name type="scientific">Aeromonas molluscorum 848</name>
    <dbReference type="NCBI Taxonomy" id="1268236"/>
    <lineage>
        <taxon>Bacteria</taxon>
        <taxon>Pseudomonadati</taxon>
        <taxon>Pseudomonadota</taxon>
        <taxon>Gammaproteobacteria</taxon>
        <taxon>Aeromonadales</taxon>
        <taxon>Aeromonadaceae</taxon>
        <taxon>Aeromonas</taxon>
    </lineage>
</organism>
<feature type="binding site" evidence="19">
    <location>
        <position position="62"/>
    </location>
    <ligand>
        <name>substrate</name>
    </ligand>
</feature>
<dbReference type="InterPro" id="IPR002701">
    <property type="entry name" value="CM_II_prokaryot"/>
</dbReference>
<comment type="function">
    <text evidence="2">Catalyzes the Claisen rearrangement of chorismate to prephenate and the decarboxylation/dehydration of prephenate to phenylpyruvate.</text>
</comment>
<dbReference type="UniPathway" id="UPA00121">
    <property type="reaction ID" value="UER00345"/>
</dbReference>
<evidence type="ECO:0000256" key="16">
    <source>
        <dbReference type="ARBA" id="ARBA00031175"/>
    </source>
</evidence>
<dbReference type="PROSITE" id="PS51168">
    <property type="entry name" value="CHORISMATE_MUT_2"/>
    <property type="match status" value="1"/>
</dbReference>